<name>A0A811V968_CERCA</name>
<keyword evidence="2" id="KW-1185">Reference proteome</keyword>
<comment type="caution">
    <text evidence="1">The sequence shown here is derived from an EMBL/GenBank/DDBJ whole genome shotgun (WGS) entry which is preliminary data.</text>
</comment>
<reference evidence="1" key="1">
    <citation type="submission" date="2020-11" db="EMBL/GenBank/DDBJ databases">
        <authorList>
            <person name="Whitehead M."/>
        </authorList>
    </citation>
    <scope>NUCLEOTIDE SEQUENCE</scope>
    <source>
        <strain evidence="1">EGII</strain>
    </source>
</reference>
<dbReference type="AlphaFoldDB" id="A0A811V968"/>
<feature type="non-terminal residue" evidence="1">
    <location>
        <position position="60"/>
    </location>
</feature>
<evidence type="ECO:0000313" key="1">
    <source>
        <dbReference type="EMBL" id="CAD7011966.1"/>
    </source>
</evidence>
<sequence>IRPLINTPVFVSSKSLNCLVDNANSNHMSTLLNLSSLCCVQAKHKAWLSYTHRESEGEGG</sequence>
<accession>A0A811V968</accession>
<dbReference type="EMBL" id="CAJHJT010000056">
    <property type="protein sequence ID" value="CAD7011966.1"/>
    <property type="molecule type" value="Genomic_DNA"/>
</dbReference>
<organism evidence="1 2">
    <name type="scientific">Ceratitis capitata</name>
    <name type="common">Mediterranean fruit fly</name>
    <name type="synonym">Tephritis capitata</name>
    <dbReference type="NCBI Taxonomy" id="7213"/>
    <lineage>
        <taxon>Eukaryota</taxon>
        <taxon>Metazoa</taxon>
        <taxon>Ecdysozoa</taxon>
        <taxon>Arthropoda</taxon>
        <taxon>Hexapoda</taxon>
        <taxon>Insecta</taxon>
        <taxon>Pterygota</taxon>
        <taxon>Neoptera</taxon>
        <taxon>Endopterygota</taxon>
        <taxon>Diptera</taxon>
        <taxon>Brachycera</taxon>
        <taxon>Muscomorpha</taxon>
        <taxon>Tephritoidea</taxon>
        <taxon>Tephritidae</taxon>
        <taxon>Ceratitis</taxon>
        <taxon>Ceratitis</taxon>
    </lineage>
</organism>
<gene>
    <name evidence="1" type="ORF">CCAP1982_LOCUS20077</name>
</gene>
<dbReference type="Proteomes" id="UP000606786">
    <property type="component" value="Unassembled WGS sequence"/>
</dbReference>
<protein>
    <submittedName>
        <fullName evidence="1">(Mediterranean fruit fly) hypothetical protein</fullName>
    </submittedName>
</protein>
<proteinExistence type="predicted"/>
<evidence type="ECO:0000313" key="2">
    <source>
        <dbReference type="Proteomes" id="UP000606786"/>
    </source>
</evidence>
<feature type="non-terminal residue" evidence="1">
    <location>
        <position position="1"/>
    </location>
</feature>